<evidence type="ECO:0000256" key="2">
    <source>
        <dbReference type="SAM" id="SignalP"/>
    </source>
</evidence>
<dbReference type="InterPro" id="IPR053828">
    <property type="entry name" value="Nucleosidase_C"/>
</dbReference>
<dbReference type="Pfam" id="PF00149">
    <property type="entry name" value="Metallophos"/>
    <property type="match status" value="1"/>
</dbReference>
<sequence>MMHISLSIILLVHFALPHHFSIFHANDVHGWINGHKKIPKLDATYADYQNMLFHLKQAQDKDQTVFAFDSGDLTQGTGLSDATKVPGEFIFEMHQKMDIDASTIGNHELYDNEVINHIADHVYPKMNKTYISGNVRYKDDTKKLSDPWVVKAVEGVGNVLIVGFLYNFKGHGTDCVVDDVEATLNDNKYAGIIAKTNPVLIIGVLHSPPEEQETKTIQEKLAALTDNLVPIILLCGHDHKQHSDITTTKGVFESKCFFEMLSDIEFDLNPANSLTNSQFRQPISSSGVHILNPTRSTNSPDRSFVISNLAVKPLETSVSAFQQRANIKPAAWETEKGKQIREATDAKAKELGLSSPLGCAPQTYYGLFKMPLETKKNVSLYTLYVNEIYPKMNPFPNPKKKDADKKTSLPSVVYIMNSASIRSHLYKGEIYRDDIYSVEPFTNNFAAIRDISLADMRKLINYEATTGASNTIKNVTQKSCWKKCISTKEMTKFQTMHDYLTTVQFRGGEAERKSEIARFMLTVKQTLAHCWASSVSMSEAELMEGCADVGDVCTQFESCYDHLALAVQHPSLFSNKYRSFNSSFKITNFTLPNPGKETPEEQNHKFDIVTNAYDAKTLSSMLNEVTAQATPYEVAMSTIVCRDVFEKYIATEMKCRRVSLPATIGIIATVSGTLIAAAVIVLLVVMLRRRNKTKTERVTAVDDLLDDKVKYSRVNYTDG</sequence>
<evidence type="ECO:0000256" key="1">
    <source>
        <dbReference type="SAM" id="Phobius"/>
    </source>
</evidence>
<keyword evidence="2" id="KW-0732">Signal</keyword>
<feature type="chain" id="PRO_5045750579" evidence="2">
    <location>
        <begin position="18"/>
        <end position="719"/>
    </location>
</feature>
<dbReference type="EMBL" id="JARBJD010000461">
    <property type="protein sequence ID" value="KAK2941805.1"/>
    <property type="molecule type" value="Genomic_DNA"/>
</dbReference>
<feature type="signal peptide" evidence="2">
    <location>
        <begin position="1"/>
        <end position="17"/>
    </location>
</feature>
<accession>A0ABQ9WQQ7</accession>
<dbReference type="InterPro" id="IPR004843">
    <property type="entry name" value="Calcineurin-like_PHP"/>
</dbReference>
<evidence type="ECO:0000259" key="4">
    <source>
        <dbReference type="Pfam" id="PF21953"/>
    </source>
</evidence>
<dbReference type="PANTHER" id="PTHR11575">
    <property type="entry name" value="5'-NUCLEOTIDASE-RELATED"/>
    <property type="match status" value="1"/>
</dbReference>
<keyword evidence="1" id="KW-0472">Membrane</keyword>
<evidence type="ECO:0000313" key="5">
    <source>
        <dbReference type="EMBL" id="KAK2941805.1"/>
    </source>
</evidence>
<feature type="transmembrane region" description="Helical" evidence="1">
    <location>
        <begin position="664"/>
        <end position="687"/>
    </location>
</feature>
<comment type="caution">
    <text evidence="5">The sequence shown here is derived from an EMBL/GenBank/DDBJ whole genome shotgun (WGS) entry which is preliminary data.</text>
</comment>
<evidence type="ECO:0000259" key="3">
    <source>
        <dbReference type="Pfam" id="PF00149"/>
    </source>
</evidence>
<protein>
    <submittedName>
        <fullName evidence="5">5' nucleotidase family protein</fullName>
    </submittedName>
</protein>
<dbReference type="Proteomes" id="UP001281761">
    <property type="component" value="Unassembled WGS sequence"/>
</dbReference>
<dbReference type="PANTHER" id="PTHR11575:SF22">
    <property type="entry name" value="ADL392WP"/>
    <property type="match status" value="1"/>
</dbReference>
<dbReference type="SUPFAM" id="SSF56300">
    <property type="entry name" value="Metallo-dependent phosphatases"/>
    <property type="match status" value="1"/>
</dbReference>
<evidence type="ECO:0000313" key="6">
    <source>
        <dbReference type="Proteomes" id="UP001281761"/>
    </source>
</evidence>
<feature type="domain" description="Putative 5'-nucleotidase C-terminal" evidence="4">
    <location>
        <begin position="375"/>
        <end position="486"/>
    </location>
</feature>
<gene>
    <name evidence="5" type="ORF">BLNAU_23288</name>
</gene>
<keyword evidence="6" id="KW-1185">Reference proteome</keyword>
<dbReference type="Gene3D" id="3.90.780.10">
    <property type="entry name" value="5'-Nucleotidase, C-terminal domain"/>
    <property type="match status" value="1"/>
</dbReference>
<reference evidence="5 6" key="1">
    <citation type="journal article" date="2022" name="bioRxiv">
        <title>Genomics of Preaxostyla Flagellates Illuminates Evolutionary Transitions and the Path Towards Mitochondrial Loss.</title>
        <authorList>
            <person name="Novak L.V.F."/>
            <person name="Treitli S.C."/>
            <person name="Pyrih J."/>
            <person name="Halakuc P."/>
            <person name="Pipaliya S.V."/>
            <person name="Vacek V."/>
            <person name="Brzon O."/>
            <person name="Soukal P."/>
            <person name="Eme L."/>
            <person name="Dacks J.B."/>
            <person name="Karnkowska A."/>
            <person name="Elias M."/>
            <person name="Hampl V."/>
        </authorList>
    </citation>
    <scope>NUCLEOTIDE SEQUENCE [LARGE SCALE GENOMIC DNA]</scope>
    <source>
        <strain evidence="5">NAU3</strain>
        <tissue evidence="5">Gut</tissue>
    </source>
</reference>
<name>A0ABQ9WQQ7_9EUKA</name>
<dbReference type="SUPFAM" id="SSF55816">
    <property type="entry name" value="5'-nucleotidase (syn. UDP-sugar hydrolase), C-terminal domain"/>
    <property type="match status" value="1"/>
</dbReference>
<dbReference type="InterPro" id="IPR029052">
    <property type="entry name" value="Metallo-depent_PP-like"/>
</dbReference>
<dbReference type="Pfam" id="PF21953">
    <property type="entry name" value="NadN_nucleosid_C"/>
    <property type="match status" value="1"/>
</dbReference>
<keyword evidence="1" id="KW-1133">Transmembrane helix</keyword>
<dbReference type="InterPro" id="IPR006179">
    <property type="entry name" value="5_nucleotidase/apyrase"/>
</dbReference>
<proteinExistence type="predicted"/>
<organism evidence="5 6">
    <name type="scientific">Blattamonas nauphoetae</name>
    <dbReference type="NCBI Taxonomy" id="2049346"/>
    <lineage>
        <taxon>Eukaryota</taxon>
        <taxon>Metamonada</taxon>
        <taxon>Preaxostyla</taxon>
        <taxon>Oxymonadida</taxon>
        <taxon>Blattamonas</taxon>
    </lineage>
</organism>
<dbReference type="Gene3D" id="3.60.21.10">
    <property type="match status" value="1"/>
</dbReference>
<keyword evidence="1" id="KW-0812">Transmembrane</keyword>
<dbReference type="InterPro" id="IPR036907">
    <property type="entry name" value="5'-Nucleotdase_C_sf"/>
</dbReference>
<feature type="domain" description="Calcineurin-like phosphoesterase" evidence="3">
    <location>
        <begin position="21"/>
        <end position="240"/>
    </location>
</feature>